<evidence type="ECO:0000256" key="9">
    <source>
        <dbReference type="ARBA" id="ARBA00022967"/>
    </source>
</evidence>
<name>A0A8T0CJD0_CORYI</name>
<dbReference type="GO" id="GO:0004129">
    <property type="term" value="F:cytochrome-c oxidase activity"/>
    <property type="evidence" value="ECO:0007669"/>
    <property type="project" value="UniProtKB-EC"/>
</dbReference>
<dbReference type="PROSITE" id="PS00078">
    <property type="entry name" value="COX2"/>
    <property type="match status" value="1"/>
</dbReference>
<dbReference type="InterPro" id="IPR036257">
    <property type="entry name" value="Cyt_c_oxidase_su2_TM_sf"/>
</dbReference>
<feature type="chain" id="PRO_5035893125" description="cytochrome-c oxidase" evidence="16">
    <location>
        <begin position="21"/>
        <end position="165"/>
    </location>
</feature>
<evidence type="ECO:0000313" key="19">
    <source>
        <dbReference type="EMBL" id="KAF7845915.1"/>
    </source>
</evidence>
<keyword evidence="10" id="KW-0249">Electron transport</keyword>
<dbReference type="PRINTS" id="PR01166">
    <property type="entry name" value="CYCOXIDASEII"/>
</dbReference>
<evidence type="ECO:0000256" key="1">
    <source>
        <dbReference type="ARBA" id="ARBA00001935"/>
    </source>
</evidence>
<evidence type="ECO:0000313" key="20">
    <source>
        <dbReference type="Proteomes" id="UP000806378"/>
    </source>
</evidence>
<dbReference type="CDD" id="cd13912">
    <property type="entry name" value="CcO_II_C"/>
    <property type="match status" value="1"/>
</dbReference>
<evidence type="ECO:0000259" key="17">
    <source>
        <dbReference type="PROSITE" id="PS50857"/>
    </source>
</evidence>
<keyword evidence="9" id="KW-1278">Translocase</keyword>
<dbReference type="Pfam" id="PF00116">
    <property type="entry name" value="COX2"/>
    <property type="match status" value="1"/>
</dbReference>
<comment type="caution">
    <text evidence="19">The sequence shown here is derived from an EMBL/GenBank/DDBJ whole genome shotgun (WGS) entry which is preliminary data.</text>
</comment>
<keyword evidence="12" id="KW-0186">Copper</keyword>
<dbReference type="PANTHER" id="PTHR22888:SF9">
    <property type="entry name" value="CYTOCHROME C OXIDASE SUBUNIT 2"/>
    <property type="match status" value="1"/>
</dbReference>
<dbReference type="InterPro" id="IPR008972">
    <property type="entry name" value="Cupredoxin"/>
</dbReference>
<evidence type="ECO:0000256" key="3">
    <source>
        <dbReference type="ARBA" id="ARBA00007866"/>
    </source>
</evidence>
<evidence type="ECO:0000256" key="2">
    <source>
        <dbReference type="ARBA" id="ARBA00004141"/>
    </source>
</evidence>
<dbReference type="SUPFAM" id="SSF81464">
    <property type="entry name" value="Cytochrome c oxidase subunit II-like, transmembrane region"/>
    <property type="match status" value="1"/>
</dbReference>
<dbReference type="GO" id="GO:0042773">
    <property type="term" value="P:ATP synthesis coupled electron transport"/>
    <property type="evidence" value="ECO:0007669"/>
    <property type="project" value="TreeGrafter"/>
</dbReference>
<dbReference type="GO" id="GO:0016020">
    <property type="term" value="C:membrane"/>
    <property type="evidence" value="ECO:0007669"/>
    <property type="project" value="UniProtKB-SubCell"/>
</dbReference>
<comment type="subcellular location">
    <subcellularLocation>
        <location evidence="2">Membrane</location>
        <topology evidence="2">Multi-pass membrane protein</topology>
    </subcellularLocation>
</comment>
<evidence type="ECO:0000256" key="10">
    <source>
        <dbReference type="ARBA" id="ARBA00022982"/>
    </source>
</evidence>
<dbReference type="SUPFAM" id="SSF49503">
    <property type="entry name" value="Cupredoxins"/>
    <property type="match status" value="1"/>
</dbReference>
<keyword evidence="11" id="KW-1133">Transmembrane helix</keyword>
<proteinExistence type="inferred from homology"/>
<reference evidence="19" key="1">
    <citation type="submission" date="2020-05" db="EMBL/GenBank/DDBJ databases">
        <title>WGS assembly of Corymbia citriodora subspecies variegata.</title>
        <authorList>
            <person name="Barry K."/>
            <person name="Hundley H."/>
            <person name="Shu S."/>
            <person name="Jenkins J."/>
            <person name="Grimwood J."/>
            <person name="Baten A."/>
        </authorList>
    </citation>
    <scope>NUCLEOTIDE SEQUENCE</scope>
    <source>
        <strain evidence="19">CV2-018</strain>
    </source>
</reference>
<dbReference type="EC" id="7.1.1.9" evidence="4"/>
<dbReference type="InterPro" id="IPR001505">
    <property type="entry name" value="Copper_CuA"/>
</dbReference>
<sequence>MPAFILVAIAIPSFRVLYLADEILVPNLTVKVIGNQWYWRYDLDDFMTPISFESYPKAEDTLEIGELRNLDVDNPLALPVGTIIRILTTSTDVIHSWAVPSLGVKLDAMPGRLNQTTVIINRLGSFYGQCSELCGTAHAFMPIRVDGVKVSQFLAWVHAIAQDNA</sequence>
<evidence type="ECO:0000256" key="15">
    <source>
        <dbReference type="ARBA" id="ARBA00049512"/>
    </source>
</evidence>
<dbReference type="PANTHER" id="PTHR22888">
    <property type="entry name" value="CYTOCHROME C OXIDASE, SUBUNIT II"/>
    <property type="match status" value="1"/>
</dbReference>
<protein>
    <recommendedName>
        <fullName evidence="4">cytochrome-c oxidase</fullName>
        <ecNumber evidence="4">7.1.1.9</ecNumber>
    </recommendedName>
    <alternativeName>
        <fullName evidence="14">Cytochrome c oxidase polypeptide II</fullName>
    </alternativeName>
</protein>
<dbReference type="PROSITE" id="PS50857">
    <property type="entry name" value="COX2_CUA"/>
    <property type="match status" value="1"/>
</dbReference>
<evidence type="ECO:0000256" key="5">
    <source>
        <dbReference type="ARBA" id="ARBA00022448"/>
    </source>
</evidence>
<dbReference type="Gene3D" id="2.60.40.420">
    <property type="entry name" value="Cupredoxins - blue copper proteins"/>
    <property type="match status" value="1"/>
</dbReference>
<keyword evidence="6" id="KW-0679">Respiratory chain</keyword>
<dbReference type="PROSITE" id="PS50999">
    <property type="entry name" value="COX2_TM"/>
    <property type="match status" value="1"/>
</dbReference>
<keyword evidence="20" id="KW-1185">Reference proteome</keyword>
<comment type="cofactor">
    <cofactor evidence="1">
        <name>Cu cation</name>
        <dbReference type="ChEBI" id="CHEBI:23378"/>
    </cofactor>
</comment>
<feature type="domain" description="Cytochrome oxidase subunit II copper A binding" evidence="17">
    <location>
        <begin position="25"/>
        <end position="159"/>
    </location>
</feature>
<evidence type="ECO:0000256" key="7">
    <source>
        <dbReference type="ARBA" id="ARBA00022692"/>
    </source>
</evidence>
<accession>A0A8T0CJD0</accession>
<keyword evidence="5" id="KW-0813">Transport</keyword>
<gene>
    <name evidence="19" type="ORF">BT93_L0050</name>
</gene>
<dbReference type="Proteomes" id="UP000806378">
    <property type="component" value="Unassembled WGS sequence"/>
</dbReference>
<dbReference type="Gramene" id="rna-gnl|WGS:JABURB|Cocit.L0050.1">
    <property type="protein sequence ID" value="cds-KAF7845915.1"/>
    <property type="gene ID" value="gene-BT93_L0050"/>
</dbReference>
<dbReference type="InterPro" id="IPR002429">
    <property type="entry name" value="CcO_II-like_C"/>
</dbReference>
<evidence type="ECO:0000256" key="11">
    <source>
        <dbReference type="ARBA" id="ARBA00022989"/>
    </source>
</evidence>
<feature type="domain" description="Cytochrome oxidase subunit II transmembrane region profile" evidence="18">
    <location>
        <begin position="1"/>
        <end position="24"/>
    </location>
</feature>
<keyword evidence="13" id="KW-0472">Membrane</keyword>
<evidence type="ECO:0000256" key="13">
    <source>
        <dbReference type="ARBA" id="ARBA00023136"/>
    </source>
</evidence>
<keyword evidence="16" id="KW-0732">Signal</keyword>
<dbReference type="FunFam" id="2.60.40.420:FF:000001">
    <property type="entry name" value="Cytochrome c oxidase subunit 2"/>
    <property type="match status" value="1"/>
</dbReference>
<evidence type="ECO:0000256" key="6">
    <source>
        <dbReference type="ARBA" id="ARBA00022660"/>
    </source>
</evidence>
<keyword evidence="7" id="KW-0812">Transmembrane</keyword>
<evidence type="ECO:0000256" key="12">
    <source>
        <dbReference type="ARBA" id="ARBA00023008"/>
    </source>
</evidence>
<comment type="catalytic activity">
    <reaction evidence="15">
        <text>4 Fe(II)-[cytochrome c] + O2 + 8 H(+)(in) = 4 Fe(III)-[cytochrome c] + 2 H2O + 4 H(+)(out)</text>
        <dbReference type="Rhea" id="RHEA:11436"/>
        <dbReference type="Rhea" id="RHEA-COMP:10350"/>
        <dbReference type="Rhea" id="RHEA-COMP:14399"/>
        <dbReference type="ChEBI" id="CHEBI:15377"/>
        <dbReference type="ChEBI" id="CHEBI:15378"/>
        <dbReference type="ChEBI" id="CHEBI:15379"/>
        <dbReference type="ChEBI" id="CHEBI:29033"/>
        <dbReference type="ChEBI" id="CHEBI:29034"/>
        <dbReference type="EC" id="7.1.1.9"/>
    </reaction>
    <physiologicalReaction direction="left-to-right" evidence="15">
        <dbReference type="Rhea" id="RHEA:11437"/>
    </physiologicalReaction>
</comment>
<feature type="signal peptide" evidence="16">
    <location>
        <begin position="1"/>
        <end position="20"/>
    </location>
</feature>
<comment type="similarity">
    <text evidence="3">Belongs to the cytochrome c oxidase subunit 2 family.</text>
</comment>
<dbReference type="InterPro" id="IPR034210">
    <property type="entry name" value="CcO_II_C"/>
</dbReference>
<evidence type="ECO:0000259" key="18">
    <source>
        <dbReference type="PROSITE" id="PS50999"/>
    </source>
</evidence>
<dbReference type="InterPro" id="IPR011759">
    <property type="entry name" value="Cyt_c_oxidase_su2_TM_dom"/>
</dbReference>
<dbReference type="InterPro" id="IPR045187">
    <property type="entry name" value="CcO_II"/>
</dbReference>
<dbReference type="OrthoDB" id="539285at2759"/>
<evidence type="ECO:0000256" key="16">
    <source>
        <dbReference type="SAM" id="SignalP"/>
    </source>
</evidence>
<evidence type="ECO:0000256" key="14">
    <source>
        <dbReference type="ARBA" id="ARBA00031389"/>
    </source>
</evidence>
<keyword evidence="8" id="KW-0479">Metal-binding</keyword>
<dbReference type="GO" id="GO:0005507">
    <property type="term" value="F:copper ion binding"/>
    <property type="evidence" value="ECO:0007669"/>
    <property type="project" value="InterPro"/>
</dbReference>
<evidence type="ECO:0000256" key="8">
    <source>
        <dbReference type="ARBA" id="ARBA00022723"/>
    </source>
</evidence>
<evidence type="ECO:0000256" key="4">
    <source>
        <dbReference type="ARBA" id="ARBA00012949"/>
    </source>
</evidence>
<dbReference type="AlphaFoldDB" id="A0A8T0CJD0"/>
<dbReference type="EMBL" id="MU097835">
    <property type="protein sequence ID" value="KAF7845915.1"/>
    <property type="molecule type" value="Genomic_DNA"/>
</dbReference>
<organism evidence="19 20">
    <name type="scientific">Corymbia citriodora subsp. variegata</name>
    <dbReference type="NCBI Taxonomy" id="360336"/>
    <lineage>
        <taxon>Eukaryota</taxon>
        <taxon>Viridiplantae</taxon>
        <taxon>Streptophyta</taxon>
        <taxon>Embryophyta</taxon>
        <taxon>Tracheophyta</taxon>
        <taxon>Spermatophyta</taxon>
        <taxon>Magnoliopsida</taxon>
        <taxon>eudicotyledons</taxon>
        <taxon>Gunneridae</taxon>
        <taxon>Pentapetalae</taxon>
        <taxon>rosids</taxon>
        <taxon>malvids</taxon>
        <taxon>Myrtales</taxon>
        <taxon>Myrtaceae</taxon>
        <taxon>Myrtoideae</taxon>
        <taxon>Eucalypteae</taxon>
        <taxon>Corymbia</taxon>
    </lineage>
</organism>